<comment type="caution">
    <text evidence="2">The sequence shown here is derived from an EMBL/GenBank/DDBJ whole genome shotgun (WGS) entry which is preliminary data.</text>
</comment>
<gene>
    <name evidence="2" type="ORF">QFZ34_003962</name>
</gene>
<name>A0ABU0SDE7_9HYPH</name>
<dbReference type="Pfam" id="PF13692">
    <property type="entry name" value="Glyco_trans_1_4"/>
    <property type="match status" value="1"/>
</dbReference>
<evidence type="ECO:0000259" key="1">
    <source>
        <dbReference type="Pfam" id="PF13439"/>
    </source>
</evidence>
<dbReference type="PANTHER" id="PTHR45871:SF1">
    <property type="entry name" value="PHOSPHATIDYLINOSITOL N-ACETYLGLUCOSAMINYLTRANSFERASE SUBUNIT A"/>
    <property type="match status" value="1"/>
</dbReference>
<dbReference type="Gene3D" id="3.40.50.2000">
    <property type="entry name" value="Glycogen Phosphorylase B"/>
    <property type="match status" value="2"/>
</dbReference>
<dbReference type="Proteomes" id="UP001237780">
    <property type="component" value="Unassembled WGS sequence"/>
</dbReference>
<evidence type="ECO:0000313" key="2">
    <source>
        <dbReference type="EMBL" id="MDQ0998780.1"/>
    </source>
</evidence>
<dbReference type="PANTHER" id="PTHR45871">
    <property type="entry name" value="N-ACETYLGLUCOSAMINYL-PHOSPHATIDYLINOSITOL BIOSYNTHETIC PROTEIN"/>
    <property type="match status" value="1"/>
</dbReference>
<dbReference type="RefSeq" id="WP_307284227.1">
    <property type="nucleotide sequence ID" value="NZ_JAUSZT010000003.1"/>
</dbReference>
<reference evidence="2 3" key="1">
    <citation type="submission" date="2023-07" db="EMBL/GenBank/DDBJ databases">
        <title>Comparative genomics of wheat-associated soil bacteria to identify genetic determinants of phenazine resistance.</title>
        <authorList>
            <person name="Mouncey N."/>
        </authorList>
    </citation>
    <scope>NUCLEOTIDE SEQUENCE [LARGE SCALE GENOMIC DNA]</scope>
    <source>
        <strain evidence="2 3">W4I11</strain>
    </source>
</reference>
<feature type="domain" description="Glycosyltransferase subfamily 4-like N-terminal" evidence="1">
    <location>
        <begin position="17"/>
        <end position="190"/>
    </location>
</feature>
<accession>A0ABU0SDE7</accession>
<protein>
    <submittedName>
        <fullName evidence="2">Glycosyltransferase involved in cell wall biosynthesis</fullName>
    </submittedName>
</protein>
<evidence type="ECO:0000313" key="3">
    <source>
        <dbReference type="Proteomes" id="UP001237780"/>
    </source>
</evidence>
<keyword evidence="3" id="KW-1185">Reference proteome</keyword>
<proteinExistence type="predicted"/>
<dbReference type="SUPFAM" id="SSF53756">
    <property type="entry name" value="UDP-Glycosyltransferase/glycogen phosphorylase"/>
    <property type="match status" value="1"/>
</dbReference>
<dbReference type="Pfam" id="PF13439">
    <property type="entry name" value="Glyco_transf_4"/>
    <property type="match status" value="1"/>
</dbReference>
<dbReference type="EMBL" id="JAUSZT010000003">
    <property type="protein sequence ID" value="MDQ0998780.1"/>
    <property type="molecule type" value="Genomic_DNA"/>
</dbReference>
<sequence length="378" mass="41358">MKTSRSLRIVHCFRAPVGGVFRHVRDLVAAQNAAGHQVGVICDATIGSELEEQLLAELGVGLALGLTRIPMQRQIGFRDAIAAFRTYKTIKKLKPEILHGHGAKGGTYARIFGSLLRVSGASVARFYSPHGGSLHYDPTKLSGKLIFWIERLMERMTDRIIFVSKFERETYVRKVGEPHCPNALIHNGLSAQEFDPVVENDNAADFLFIGELRALKGPDIFIEALAKASKASARKFTAVIVGDGRDRASLVEQAVLIREQTDIRFLPPMKARDAFRLAKIVVVPSRAEALPYIVLEALAAGKALIASRVGGIPEILGDQSLALVRPDATELAQKILTAIGDVTAYRTVLPDMDDLKKNFSASSMAARLETEYFVSLGR</sequence>
<dbReference type="InterPro" id="IPR028098">
    <property type="entry name" value="Glyco_trans_4-like_N"/>
</dbReference>
<organism evidence="2 3">
    <name type="scientific">Phyllobacterium ifriqiyense</name>
    <dbReference type="NCBI Taxonomy" id="314238"/>
    <lineage>
        <taxon>Bacteria</taxon>
        <taxon>Pseudomonadati</taxon>
        <taxon>Pseudomonadota</taxon>
        <taxon>Alphaproteobacteria</taxon>
        <taxon>Hyphomicrobiales</taxon>
        <taxon>Phyllobacteriaceae</taxon>
        <taxon>Phyllobacterium</taxon>
    </lineage>
</organism>